<accession>A0A418SDF1</accession>
<feature type="domain" description="DUF6950" evidence="1">
    <location>
        <begin position="8"/>
        <end position="136"/>
    </location>
</feature>
<dbReference type="OrthoDB" id="6586924at2"/>
<keyword evidence="3" id="KW-1185">Reference proteome</keyword>
<dbReference type="Proteomes" id="UP000283786">
    <property type="component" value="Chromosome"/>
</dbReference>
<dbReference type="EMBL" id="CP060436">
    <property type="protein sequence ID" value="QPM89388.1"/>
    <property type="molecule type" value="Genomic_DNA"/>
</dbReference>
<evidence type="ECO:0000313" key="2">
    <source>
        <dbReference type="EMBL" id="QPM89388.1"/>
    </source>
</evidence>
<evidence type="ECO:0000259" key="1">
    <source>
        <dbReference type="Pfam" id="PF22262"/>
    </source>
</evidence>
<proteinExistence type="predicted"/>
<reference evidence="2 3" key="1">
    <citation type="submission" date="2020-08" db="EMBL/GenBank/DDBJ databases">
        <title>Genome sequence of Rhodobacteraceae bacterium Lw-13e.</title>
        <authorList>
            <person name="Poehlein A."/>
            <person name="Wolter L."/>
            <person name="Daniel R."/>
            <person name="Brinkhoff T."/>
        </authorList>
    </citation>
    <scope>NUCLEOTIDE SEQUENCE [LARGE SCALE GENOMIC DNA]</scope>
    <source>
        <strain evidence="2 3">Lw-13e</strain>
    </source>
</reference>
<sequence>MSADLYGEINRWLPMPFHYGESDCCMVLADWVRRVTGIDVAAEYRLTYTDLGSCQRATGFRADPLRVTTHCMEAVGGFPRTDAPAPGDVAVVRALIDGRVVPFGALRLRDGWASKAEHGACIWRRGDLIEVLRAWSIGYET</sequence>
<dbReference type="AlphaFoldDB" id="A0A418SDF1"/>
<organism evidence="2 3">
    <name type="scientific">Pseudooceanicola algae</name>
    <dbReference type="NCBI Taxonomy" id="1537215"/>
    <lineage>
        <taxon>Bacteria</taxon>
        <taxon>Pseudomonadati</taxon>
        <taxon>Pseudomonadota</taxon>
        <taxon>Alphaproteobacteria</taxon>
        <taxon>Rhodobacterales</taxon>
        <taxon>Paracoccaceae</taxon>
        <taxon>Pseudooceanicola</taxon>
    </lineage>
</organism>
<dbReference type="RefSeq" id="WP_119840339.1">
    <property type="nucleotide sequence ID" value="NZ_CP060436.1"/>
</dbReference>
<gene>
    <name evidence="2" type="ORF">PSAL_006040</name>
</gene>
<dbReference type="InterPro" id="IPR053802">
    <property type="entry name" value="DUF6950"/>
</dbReference>
<dbReference type="Pfam" id="PF22262">
    <property type="entry name" value="DUF6950"/>
    <property type="match status" value="1"/>
</dbReference>
<protein>
    <recommendedName>
        <fullName evidence="1">DUF6950 domain-containing protein</fullName>
    </recommendedName>
</protein>
<name>A0A418SDF1_9RHOB</name>
<dbReference type="KEGG" id="palw:PSAL_006040"/>
<evidence type="ECO:0000313" key="3">
    <source>
        <dbReference type="Proteomes" id="UP000283786"/>
    </source>
</evidence>